<keyword evidence="4" id="KW-1185">Reference proteome</keyword>
<dbReference type="Proteomes" id="UP000693970">
    <property type="component" value="Unassembled WGS sequence"/>
</dbReference>
<dbReference type="EMBL" id="JAGRRH010000003">
    <property type="protein sequence ID" value="KAG7371672.1"/>
    <property type="molecule type" value="Genomic_DNA"/>
</dbReference>
<protein>
    <submittedName>
        <fullName evidence="3">Uncharacterized protein</fullName>
    </submittedName>
</protein>
<feature type="compositionally biased region" description="Low complexity" evidence="1">
    <location>
        <begin position="139"/>
        <end position="148"/>
    </location>
</feature>
<evidence type="ECO:0000313" key="4">
    <source>
        <dbReference type="Proteomes" id="UP000693970"/>
    </source>
</evidence>
<organism evidence="3 4">
    <name type="scientific">Nitzschia inconspicua</name>
    <dbReference type="NCBI Taxonomy" id="303405"/>
    <lineage>
        <taxon>Eukaryota</taxon>
        <taxon>Sar</taxon>
        <taxon>Stramenopiles</taxon>
        <taxon>Ochrophyta</taxon>
        <taxon>Bacillariophyta</taxon>
        <taxon>Bacillariophyceae</taxon>
        <taxon>Bacillariophycidae</taxon>
        <taxon>Bacillariales</taxon>
        <taxon>Bacillariaceae</taxon>
        <taxon>Nitzschia</taxon>
    </lineage>
</organism>
<proteinExistence type="predicted"/>
<evidence type="ECO:0000256" key="2">
    <source>
        <dbReference type="SAM" id="SignalP"/>
    </source>
</evidence>
<sequence>MVPSSPRKNLLVLLLVLATSISSATFRGVKTREENHQEERSLGILNNLAYVQGEFMASDLNSGKKDKGSGDLGIVDGDDDDNTPEGKKTYVIGKKGTLFGKKGEYCEEEVDDEDLGDDEDPGFSGDEDFDFSNDDSRVPSTSAPATTQTPPPLPPPTSPPFLPPTIAPVLPPTAPPISLPIPAPTPPPVLPSTSPVPAPTTSGSFQCDFSQTISFKCGNSIFICQDENQVVSADPSKGVCNQQPSQNSEFIWIDPTSQLDATVCDILTTGRLGVSVFVPPPVCYCAHMRKAVEVGGFGSGFPEEIKCAPGSNGNSNAISNYACYFSTTIDSPILSDPQKEDADGSVGNCNGYTPAIPLLIIDVV</sequence>
<feature type="compositionally biased region" description="Acidic residues" evidence="1">
    <location>
        <begin position="108"/>
        <end position="133"/>
    </location>
</feature>
<feature type="compositionally biased region" description="Pro residues" evidence="1">
    <location>
        <begin position="149"/>
        <end position="197"/>
    </location>
</feature>
<reference evidence="3" key="2">
    <citation type="submission" date="2021-04" db="EMBL/GenBank/DDBJ databases">
        <authorList>
            <person name="Podell S."/>
        </authorList>
    </citation>
    <scope>NUCLEOTIDE SEQUENCE</scope>
    <source>
        <strain evidence="3">Hildebrandi</strain>
    </source>
</reference>
<evidence type="ECO:0000313" key="3">
    <source>
        <dbReference type="EMBL" id="KAG7371672.1"/>
    </source>
</evidence>
<feature type="signal peptide" evidence="2">
    <location>
        <begin position="1"/>
        <end position="24"/>
    </location>
</feature>
<reference evidence="3" key="1">
    <citation type="journal article" date="2021" name="Sci. Rep.">
        <title>Diploid genomic architecture of Nitzschia inconspicua, an elite biomass production diatom.</title>
        <authorList>
            <person name="Oliver A."/>
            <person name="Podell S."/>
            <person name="Pinowska A."/>
            <person name="Traller J.C."/>
            <person name="Smith S.R."/>
            <person name="McClure R."/>
            <person name="Beliaev A."/>
            <person name="Bohutskyi P."/>
            <person name="Hill E.A."/>
            <person name="Rabines A."/>
            <person name="Zheng H."/>
            <person name="Allen L.Z."/>
            <person name="Kuo A."/>
            <person name="Grigoriev I.V."/>
            <person name="Allen A.E."/>
            <person name="Hazlebeck D."/>
            <person name="Allen E.E."/>
        </authorList>
    </citation>
    <scope>NUCLEOTIDE SEQUENCE</scope>
    <source>
        <strain evidence="3">Hildebrandi</strain>
    </source>
</reference>
<accession>A0A9K3M0J3</accession>
<feature type="region of interest" description="Disordered" evidence="1">
    <location>
        <begin position="108"/>
        <end position="197"/>
    </location>
</feature>
<dbReference type="AlphaFoldDB" id="A0A9K3M0J3"/>
<name>A0A9K3M0J3_9STRA</name>
<keyword evidence="2" id="KW-0732">Signal</keyword>
<feature type="region of interest" description="Disordered" evidence="1">
    <location>
        <begin position="60"/>
        <end position="88"/>
    </location>
</feature>
<evidence type="ECO:0000256" key="1">
    <source>
        <dbReference type="SAM" id="MobiDB-lite"/>
    </source>
</evidence>
<gene>
    <name evidence="3" type="ORF">IV203_017813</name>
</gene>
<feature type="chain" id="PRO_5039920697" evidence="2">
    <location>
        <begin position="25"/>
        <end position="364"/>
    </location>
</feature>
<comment type="caution">
    <text evidence="3">The sequence shown here is derived from an EMBL/GenBank/DDBJ whole genome shotgun (WGS) entry which is preliminary data.</text>
</comment>